<evidence type="ECO:0000256" key="5">
    <source>
        <dbReference type="ARBA" id="ARBA00035114"/>
    </source>
</evidence>
<dbReference type="CDD" id="cd06464">
    <property type="entry name" value="ACD_sHsps-like"/>
    <property type="match status" value="1"/>
</dbReference>
<reference evidence="8 9" key="2">
    <citation type="submission" date="2020-07" db="EMBL/GenBank/DDBJ databases">
        <title>Genome assembly of wild tea tree DASZ reveals pedigree and selection history of tea varieties.</title>
        <authorList>
            <person name="Zhang W."/>
        </authorList>
    </citation>
    <scope>NUCLEOTIDE SEQUENCE [LARGE SCALE GENOMIC DNA]</scope>
    <source>
        <strain evidence="9">cv. G240</strain>
        <tissue evidence="8">Leaf</tissue>
    </source>
</reference>
<dbReference type="Gene3D" id="2.60.40.790">
    <property type="match status" value="1"/>
</dbReference>
<dbReference type="Proteomes" id="UP000593564">
    <property type="component" value="Unassembled WGS sequence"/>
</dbReference>
<evidence type="ECO:0000256" key="6">
    <source>
        <dbReference type="SAM" id="MobiDB-lite"/>
    </source>
</evidence>
<keyword evidence="2 7" id="KW-0812">Transmembrane</keyword>
<evidence type="ECO:0000256" key="2">
    <source>
        <dbReference type="ARBA" id="ARBA00022692"/>
    </source>
</evidence>
<evidence type="ECO:0000256" key="4">
    <source>
        <dbReference type="ARBA" id="ARBA00023136"/>
    </source>
</evidence>
<sequence>MPVTDYQGSSASFSNFGRSILSIRRDQVHSMEATHEATAQELELEAFQRNVADRFQNLSAVSSDELLSLSWIRKLLDVFLCCQEEFRMILFNNKGYMNRAPMDRLLSEFSERSVKALDVCNAIREGIEQIRQWQKQLDIVLCALDNNQRSVGEGQFRRAKRALIDLAIGMLDEKDSNSAIGHRNRSFGRNNVQKDHKSLANFRSLSWSVSRNWSAARQLQAIGNNLAAPKTNEIMATNGLAVSVFTMSSVLLFVMWALVAAIPCQDRGLHIHFSIPRQFIWAIPILSLHERILEESKKRNRRNTCGLLREIQKIEMCARNMNELADSVQFPLTKEKEGDVRQRVEELGQVFEAVKNGLDPLELQVREVFLRIVRSRTEGYKHENMKVEVNEDGAWIVASGERPVQETVMVAKEVYKKEIKMRGFRKAFKIPDGTILDKIKAGFDEEELVLTISMPKLVKGIHGIRIEEVKEEEAARGSFKSLQITANRVDERETLQQEEYREPERQDTTQDVIEPKEDKHGREDQDVKGKENEREKEKEKNLGDQSTQASPPS</sequence>
<comment type="subcellular location">
    <subcellularLocation>
        <location evidence="1">Membrane</location>
        <topology evidence="1">Single-pass membrane protein</topology>
    </subcellularLocation>
</comment>
<proteinExistence type="inferred from homology"/>
<comment type="similarity">
    <text evidence="5">Belongs to the ROH1 family.</text>
</comment>
<reference evidence="9" key="1">
    <citation type="journal article" date="2020" name="Nat. Commun.">
        <title>Genome assembly of wild tea tree DASZ reveals pedigree and selection history of tea varieties.</title>
        <authorList>
            <person name="Zhang W."/>
            <person name="Zhang Y."/>
            <person name="Qiu H."/>
            <person name="Guo Y."/>
            <person name="Wan H."/>
            <person name="Zhang X."/>
            <person name="Scossa F."/>
            <person name="Alseekh S."/>
            <person name="Zhang Q."/>
            <person name="Wang P."/>
            <person name="Xu L."/>
            <person name="Schmidt M.H."/>
            <person name="Jia X."/>
            <person name="Li D."/>
            <person name="Zhu A."/>
            <person name="Guo F."/>
            <person name="Chen W."/>
            <person name="Ni D."/>
            <person name="Usadel B."/>
            <person name="Fernie A.R."/>
            <person name="Wen W."/>
        </authorList>
    </citation>
    <scope>NUCLEOTIDE SEQUENCE [LARGE SCALE GENOMIC DNA]</scope>
    <source>
        <strain evidence="9">cv. G240</strain>
    </source>
</reference>
<dbReference type="Pfam" id="PF05633">
    <property type="entry name" value="ROH1-like"/>
    <property type="match status" value="1"/>
</dbReference>
<feature type="transmembrane region" description="Helical" evidence="7">
    <location>
        <begin position="240"/>
        <end position="262"/>
    </location>
</feature>
<feature type="region of interest" description="Disordered" evidence="6">
    <location>
        <begin position="488"/>
        <end position="553"/>
    </location>
</feature>
<dbReference type="InterPro" id="IPR008511">
    <property type="entry name" value="ROH1-like"/>
</dbReference>
<keyword evidence="4 7" id="KW-0472">Membrane</keyword>
<keyword evidence="3 7" id="KW-1133">Transmembrane helix</keyword>
<feature type="compositionally biased region" description="Basic and acidic residues" evidence="6">
    <location>
        <begin position="488"/>
        <end position="542"/>
    </location>
</feature>
<evidence type="ECO:0000313" key="8">
    <source>
        <dbReference type="EMBL" id="KAF5955214.1"/>
    </source>
</evidence>
<gene>
    <name evidence="8" type="ORF">HYC85_008070</name>
</gene>
<name>A0A7J7HT49_CAMSI</name>
<dbReference type="AlphaFoldDB" id="A0A7J7HT49"/>
<dbReference type="GO" id="GO:0016020">
    <property type="term" value="C:membrane"/>
    <property type="evidence" value="ECO:0007669"/>
    <property type="project" value="UniProtKB-SubCell"/>
</dbReference>
<feature type="compositionally biased region" description="Polar residues" evidence="6">
    <location>
        <begin position="543"/>
        <end position="553"/>
    </location>
</feature>
<dbReference type="InterPro" id="IPR008978">
    <property type="entry name" value="HSP20-like_chaperone"/>
</dbReference>
<keyword evidence="9" id="KW-1185">Reference proteome</keyword>
<protein>
    <recommendedName>
        <fullName evidence="10">SHSP domain-containing protein</fullName>
    </recommendedName>
</protein>
<comment type="caution">
    <text evidence="8">The sequence shown here is derived from an EMBL/GenBank/DDBJ whole genome shotgun (WGS) entry which is preliminary data.</text>
</comment>
<evidence type="ECO:0000256" key="1">
    <source>
        <dbReference type="ARBA" id="ARBA00004167"/>
    </source>
</evidence>
<dbReference type="PANTHER" id="PTHR31509">
    <property type="entry name" value="BPS1-LIKE PROTEIN"/>
    <property type="match status" value="1"/>
</dbReference>
<accession>A0A7J7HT49</accession>
<dbReference type="EMBL" id="JACBKZ010000003">
    <property type="protein sequence ID" value="KAF5955214.1"/>
    <property type="molecule type" value="Genomic_DNA"/>
</dbReference>
<organism evidence="8 9">
    <name type="scientific">Camellia sinensis</name>
    <name type="common">Tea plant</name>
    <name type="synonym">Thea sinensis</name>
    <dbReference type="NCBI Taxonomy" id="4442"/>
    <lineage>
        <taxon>Eukaryota</taxon>
        <taxon>Viridiplantae</taxon>
        <taxon>Streptophyta</taxon>
        <taxon>Embryophyta</taxon>
        <taxon>Tracheophyta</taxon>
        <taxon>Spermatophyta</taxon>
        <taxon>Magnoliopsida</taxon>
        <taxon>eudicotyledons</taxon>
        <taxon>Gunneridae</taxon>
        <taxon>Pentapetalae</taxon>
        <taxon>asterids</taxon>
        <taxon>Ericales</taxon>
        <taxon>Theaceae</taxon>
        <taxon>Camellia</taxon>
    </lineage>
</organism>
<evidence type="ECO:0000256" key="3">
    <source>
        <dbReference type="ARBA" id="ARBA00022989"/>
    </source>
</evidence>
<evidence type="ECO:0008006" key="10">
    <source>
        <dbReference type="Google" id="ProtNLM"/>
    </source>
</evidence>
<evidence type="ECO:0000313" key="9">
    <source>
        <dbReference type="Proteomes" id="UP000593564"/>
    </source>
</evidence>
<evidence type="ECO:0000256" key="7">
    <source>
        <dbReference type="SAM" id="Phobius"/>
    </source>
</evidence>
<dbReference type="SUPFAM" id="SSF49764">
    <property type="entry name" value="HSP20-like chaperones"/>
    <property type="match status" value="1"/>
</dbReference>